<keyword evidence="1" id="KW-1133">Transmembrane helix</keyword>
<keyword evidence="1" id="KW-0812">Transmembrane</keyword>
<comment type="caution">
    <text evidence="2">The sequence shown here is derived from an EMBL/GenBank/DDBJ whole genome shotgun (WGS) entry which is preliminary data.</text>
</comment>
<sequence length="125" mass="14857">MNQFCPVFVLRRIFLWFIFNVQIAFDPILGHFRFIFNSLTSSVGVFMAIEFQRSWKVQEVNMKNLNSIKQWQLSDLSTLMYDSSVSLPQVQLPQVWNYYHERFLESCGRPSACVEMRPLWCPSHL</sequence>
<evidence type="ECO:0000256" key="1">
    <source>
        <dbReference type="SAM" id="Phobius"/>
    </source>
</evidence>
<protein>
    <submittedName>
        <fullName evidence="3">Hypothetical_protein</fullName>
    </submittedName>
</protein>
<evidence type="ECO:0000313" key="3">
    <source>
        <dbReference type="EMBL" id="CAL6052750.1"/>
    </source>
</evidence>
<dbReference type="EMBL" id="CATOUU010001083">
    <property type="protein sequence ID" value="CAI9970816.1"/>
    <property type="molecule type" value="Genomic_DNA"/>
</dbReference>
<proteinExistence type="predicted"/>
<evidence type="ECO:0000313" key="4">
    <source>
        <dbReference type="Proteomes" id="UP001642409"/>
    </source>
</evidence>
<reference evidence="2" key="1">
    <citation type="submission" date="2023-06" db="EMBL/GenBank/DDBJ databases">
        <authorList>
            <person name="Kurt Z."/>
        </authorList>
    </citation>
    <scope>NUCLEOTIDE SEQUENCE</scope>
</reference>
<accession>A0AA86R319</accession>
<reference evidence="3 4" key="2">
    <citation type="submission" date="2024-07" db="EMBL/GenBank/DDBJ databases">
        <authorList>
            <person name="Akdeniz Z."/>
        </authorList>
    </citation>
    <scope>NUCLEOTIDE SEQUENCE [LARGE SCALE GENOMIC DNA]</scope>
</reference>
<gene>
    <name evidence="3" type="ORF">HINF_LOCUS45003</name>
    <name evidence="2" type="ORF">HINF_LOCUS58461</name>
</gene>
<keyword evidence="1" id="KW-0472">Membrane</keyword>
<dbReference type="Proteomes" id="UP001642409">
    <property type="component" value="Unassembled WGS sequence"/>
</dbReference>
<name>A0AA86R319_9EUKA</name>
<dbReference type="EMBL" id="CAXDID020000193">
    <property type="protein sequence ID" value="CAL6052750.1"/>
    <property type="molecule type" value="Genomic_DNA"/>
</dbReference>
<keyword evidence="4" id="KW-1185">Reference proteome</keyword>
<dbReference type="AlphaFoldDB" id="A0AA86R319"/>
<organism evidence="2">
    <name type="scientific">Hexamita inflata</name>
    <dbReference type="NCBI Taxonomy" id="28002"/>
    <lineage>
        <taxon>Eukaryota</taxon>
        <taxon>Metamonada</taxon>
        <taxon>Diplomonadida</taxon>
        <taxon>Hexamitidae</taxon>
        <taxon>Hexamitinae</taxon>
        <taxon>Hexamita</taxon>
    </lineage>
</organism>
<feature type="transmembrane region" description="Helical" evidence="1">
    <location>
        <begin position="7"/>
        <end position="25"/>
    </location>
</feature>
<evidence type="ECO:0000313" key="2">
    <source>
        <dbReference type="EMBL" id="CAI9970816.1"/>
    </source>
</evidence>